<name>A0A557SK30_9GAMM</name>
<dbReference type="PRINTS" id="PR00039">
    <property type="entry name" value="HTHLYSR"/>
</dbReference>
<dbReference type="InterPro" id="IPR000847">
    <property type="entry name" value="LysR_HTH_N"/>
</dbReference>
<dbReference type="Gene3D" id="3.40.190.10">
    <property type="entry name" value="Periplasmic binding protein-like II"/>
    <property type="match status" value="2"/>
</dbReference>
<evidence type="ECO:0000313" key="7">
    <source>
        <dbReference type="Proteomes" id="UP000316649"/>
    </source>
</evidence>
<dbReference type="PANTHER" id="PTHR30537:SF74">
    <property type="entry name" value="HTH-TYPE TRANSCRIPTIONAL REGULATOR TRPI"/>
    <property type="match status" value="1"/>
</dbReference>
<feature type="domain" description="HTH lysR-type" evidence="5">
    <location>
        <begin position="4"/>
        <end position="61"/>
    </location>
</feature>
<proteinExistence type="inferred from homology"/>
<dbReference type="InterPro" id="IPR036388">
    <property type="entry name" value="WH-like_DNA-bd_sf"/>
</dbReference>
<comment type="caution">
    <text evidence="6">The sequence shown here is derived from an EMBL/GenBank/DDBJ whole genome shotgun (WGS) entry which is preliminary data.</text>
</comment>
<keyword evidence="2" id="KW-0805">Transcription regulation</keyword>
<evidence type="ECO:0000256" key="2">
    <source>
        <dbReference type="ARBA" id="ARBA00023015"/>
    </source>
</evidence>
<reference evidence="6 7" key="1">
    <citation type="submission" date="2019-07" db="EMBL/GenBank/DDBJ databases">
        <title>The pathways for chlorine oxyanion respiration interact through the shared metabolite chlorate.</title>
        <authorList>
            <person name="Barnum T.P."/>
            <person name="Cheng Y."/>
            <person name="Hill K.A."/>
            <person name="Lucas L.N."/>
            <person name="Carlson H.K."/>
            <person name="Coates J.D."/>
        </authorList>
    </citation>
    <scope>NUCLEOTIDE SEQUENCE [LARGE SCALE GENOMIC DNA]</scope>
    <source>
        <strain evidence="6 7">BK-1</strain>
    </source>
</reference>
<dbReference type="EMBL" id="VMNH01000004">
    <property type="protein sequence ID" value="TVO77786.1"/>
    <property type="molecule type" value="Genomic_DNA"/>
</dbReference>
<evidence type="ECO:0000259" key="5">
    <source>
        <dbReference type="PROSITE" id="PS50931"/>
    </source>
</evidence>
<accession>A0A557SK30</accession>
<dbReference type="InterPro" id="IPR058163">
    <property type="entry name" value="LysR-type_TF_proteobact-type"/>
</dbReference>
<organism evidence="6 7">
    <name type="scientific">Sedimenticola selenatireducens</name>
    <dbReference type="NCBI Taxonomy" id="191960"/>
    <lineage>
        <taxon>Bacteria</taxon>
        <taxon>Pseudomonadati</taxon>
        <taxon>Pseudomonadota</taxon>
        <taxon>Gammaproteobacteria</taxon>
        <taxon>Chromatiales</taxon>
        <taxon>Sedimenticolaceae</taxon>
        <taxon>Sedimenticola</taxon>
    </lineage>
</organism>
<dbReference type="RefSeq" id="WP_144357510.1">
    <property type="nucleotide sequence ID" value="NZ_VMNH01000004.1"/>
</dbReference>
<dbReference type="SUPFAM" id="SSF46785">
    <property type="entry name" value="Winged helix' DNA-binding domain"/>
    <property type="match status" value="1"/>
</dbReference>
<protein>
    <submittedName>
        <fullName evidence="6">Transcriptional regulator GcvA</fullName>
    </submittedName>
</protein>
<evidence type="ECO:0000256" key="4">
    <source>
        <dbReference type="ARBA" id="ARBA00023163"/>
    </source>
</evidence>
<dbReference type="AlphaFoldDB" id="A0A557SK30"/>
<dbReference type="InterPro" id="IPR036390">
    <property type="entry name" value="WH_DNA-bd_sf"/>
</dbReference>
<dbReference type="PROSITE" id="PS50931">
    <property type="entry name" value="HTH_LYSR"/>
    <property type="match status" value="1"/>
</dbReference>
<keyword evidence="3" id="KW-0238">DNA-binding</keyword>
<evidence type="ECO:0000256" key="3">
    <source>
        <dbReference type="ARBA" id="ARBA00023125"/>
    </source>
</evidence>
<dbReference type="Gene3D" id="1.10.10.10">
    <property type="entry name" value="Winged helix-like DNA-binding domain superfamily/Winged helix DNA-binding domain"/>
    <property type="match status" value="1"/>
</dbReference>
<evidence type="ECO:0000256" key="1">
    <source>
        <dbReference type="ARBA" id="ARBA00009437"/>
    </source>
</evidence>
<dbReference type="Pfam" id="PF00126">
    <property type="entry name" value="HTH_1"/>
    <property type="match status" value="1"/>
</dbReference>
<dbReference type="Proteomes" id="UP000316649">
    <property type="component" value="Unassembled WGS sequence"/>
</dbReference>
<dbReference type="CDD" id="cd08432">
    <property type="entry name" value="PBP2_GcdR_TrpI_HvrB_AmpR_like"/>
    <property type="match status" value="1"/>
</dbReference>
<evidence type="ECO:0000313" key="6">
    <source>
        <dbReference type="EMBL" id="TVO77786.1"/>
    </source>
</evidence>
<dbReference type="SUPFAM" id="SSF53850">
    <property type="entry name" value="Periplasmic binding protein-like II"/>
    <property type="match status" value="1"/>
</dbReference>
<dbReference type="PANTHER" id="PTHR30537">
    <property type="entry name" value="HTH-TYPE TRANSCRIPTIONAL REGULATOR"/>
    <property type="match status" value="1"/>
</dbReference>
<comment type="similarity">
    <text evidence="1">Belongs to the LysR transcriptional regulatory family.</text>
</comment>
<dbReference type="GO" id="GO:0043565">
    <property type="term" value="F:sequence-specific DNA binding"/>
    <property type="evidence" value="ECO:0007669"/>
    <property type="project" value="TreeGrafter"/>
</dbReference>
<gene>
    <name evidence="6" type="primary">gcvA</name>
    <name evidence="6" type="ORF">FHP88_03020</name>
</gene>
<dbReference type="InterPro" id="IPR005119">
    <property type="entry name" value="LysR_subst-bd"/>
</dbReference>
<dbReference type="GO" id="GO:0006351">
    <property type="term" value="P:DNA-templated transcription"/>
    <property type="evidence" value="ECO:0007669"/>
    <property type="project" value="TreeGrafter"/>
</dbReference>
<sequence>MITPPLNAIRAFEAAARHLSFSLAAEELHVTASAVSHQIKTLEEYLDIKLFIRQTRQVTLTPEAQAYLPAIRMGLDQINEATRRAMSRQDTVIRINLAPAIAGGWLIPRLYDFYNKHTDVEIEITTSMKLVDFNRSDVDLAVRFGKGHWQGLRSHLLLNELLIPVCSPKLLTKNDHPESPEALLKFPLLHVKPKATDWQEWFQAAGIAHEALKMGAGFQSSPLMLDAVEAGLGYGIVSRHLVEQELASNRIVIPFDISLIGSNGYYLVYPENRCKDHKVVLFRDWVLNQTKTTTDGGRSQVAQNHL</sequence>
<keyword evidence="7" id="KW-1185">Reference proteome</keyword>
<dbReference type="GO" id="GO:0003700">
    <property type="term" value="F:DNA-binding transcription factor activity"/>
    <property type="evidence" value="ECO:0007669"/>
    <property type="project" value="InterPro"/>
</dbReference>
<dbReference type="OrthoDB" id="5526340at2"/>
<keyword evidence="4" id="KW-0804">Transcription</keyword>
<dbReference type="FunFam" id="1.10.10.10:FF:000038">
    <property type="entry name" value="Glycine cleavage system transcriptional activator"/>
    <property type="match status" value="1"/>
</dbReference>
<dbReference type="Pfam" id="PF03466">
    <property type="entry name" value="LysR_substrate"/>
    <property type="match status" value="1"/>
</dbReference>
<dbReference type="NCBIfam" id="NF008352">
    <property type="entry name" value="PRK11139.1"/>
    <property type="match status" value="1"/>
</dbReference>